<feature type="region of interest" description="Disordered" evidence="1">
    <location>
        <begin position="82"/>
        <end position="116"/>
    </location>
</feature>
<comment type="caution">
    <text evidence="2">The sequence shown here is derived from an EMBL/GenBank/DDBJ whole genome shotgun (WGS) entry which is preliminary data.</text>
</comment>
<evidence type="ECO:0000313" key="3">
    <source>
        <dbReference type="Proteomes" id="UP001153269"/>
    </source>
</evidence>
<dbReference type="Proteomes" id="UP001153269">
    <property type="component" value="Unassembled WGS sequence"/>
</dbReference>
<sequence>MEGARKKNKKAKTSPGLIPHHPNPLPMKDYTPPTHYIIQWSSPCCFLLTIFRASKKSSRRSKNSSAPALPRLGAACLPQHLNTNKIPHHSHHTITTTTRTRMLLHPHPSTLTPPIP</sequence>
<protein>
    <submittedName>
        <fullName evidence="2">Uncharacterized protein</fullName>
    </submittedName>
</protein>
<name>A0A9N7VCB2_PLEPL</name>
<feature type="compositionally biased region" description="Low complexity" evidence="1">
    <location>
        <begin position="93"/>
        <end position="110"/>
    </location>
</feature>
<dbReference type="EMBL" id="CADEAL010003924">
    <property type="protein sequence ID" value="CAB1446699.1"/>
    <property type="molecule type" value="Genomic_DNA"/>
</dbReference>
<evidence type="ECO:0000313" key="2">
    <source>
        <dbReference type="EMBL" id="CAB1446699.1"/>
    </source>
</evidence>
<gene>
    <name evidence="2" type="ORF">PLEPLA_LOCUS34424</name>
</gene>
<feature type="non-terminal residue" evidence="2">
    <location>
        <position position="116"/>
    </location>
</feature>
<keyword evidence="3" id="KW-1185">Reference proteome</keyword>
<reference evidence="2" key="1">
    <citation type="submission" date="2020-03" db="EMBL/GenBank/DDBJ databases">
        <authorList>
            <person name="Weist P."/>
        </authorList>
    </citation>
    <scope>NUCLEOTIDE SEQUENCE</scope>
</reference>
<proteinExistence type="predicted"/>
<evidence type="ECO:0000256" key="1">
    <source>
        <dbReference type="SAM" id="MobiDB-lite"/>
    </source>
</evidence>
<feature type="region of interest" description="Disordered" evidence="1">
    <location>
        <begin position="1"/>
        <end position="26"/>
    </location>
</feature>
<dbReference type="AlphaFoldDB" id="A0A9N7VCB2"/>
<accession>A0A9N7VCB2</accession>
<feature type="compositionally biased region" description="Basic residues" evidence="1">
    <location>
        <begin position="1"/>
        <end position="12"/>
    </location>
</feature>
<organism evidence="2 3">
    <name type="scientific">Pleuronectes platessa</name>
    <name type="common">European plaice</name>
    <dbReference type="NCBI Taxonomy" id="8262"/>
    <lineage>
        <taxon>Eukaryota</taxon>
        <taxon>Metazoa</taxon>
        <taxon>Chordata</taxon>
        <taxon>Craniata</taxon>
        <taxon>Vertebrata</taxon>
        <taxon>Euteleostomi</taxon>
        <taxon>Actinopterygii</taxon>
        <taxon>Neopterygii</taxon>
        <taxon>Teleostei</taxon>
        <taxon>Neoteleostei</taxon>
        <taxon>Acanthomorphata</taxon>
        <taxon>Carangaria</taxon>
        <taxon>Pleuronectiformes</taxon>
        <taxon>Pleuronectoidei</taxon>
        <taxon>Pleuronectidae</taxon>
        <taxon>Pleuronectes</taxon>
    </lineage>
</organism>